<comment type="catalytic activity">
    <reaction evidence="14">
        <text>a 1,2-diacyl-sn-glycerol + ATP = a 1,2-diacyl-sn-glycero-3-phosphate + ADP + H(+)</text>
        <dbReference type="Rhea" id="RHEA:10272"/>
        <dbReference type="ChEBI" id="CHEBI:15378"/>
        <dbReference type="ChEBI" id="CHEBI:17815"/>
        <dbReference type="ChEBI" id="CHEBI:30616"/>
        <dbReference type="ChEBI" id="CHEBI:58608"/>
        <dbReference type="ChEBI" id="CHEBI:456216"/>
        <dbReference type="EC" id="2.7.1.107"/>
    </reaction>
</comment>
<dbReference type="InterPro" id="IPR046349">
    <property type="entry name" value="C1-like_sf"/>
</dbReference>
<evidence type="ECO:0000256" key="5">
    <source>
        <dbReference type="ARBA" id="ARBA00022737"/>
    </source>
</evidence>
<proteinExistence type="inferred from homology"/>
<dbReference type="RefSeq" id="XP_065666268.1">
    <property type="nucleotide sequence ID" value="XM_065810196.1"/>
</dbReference>
<dbReference type="Gene3D" id="1.10.238.110">
    <property type="entry name" value="Diacylglycerol kinase alpha"/>
    <property type="match status" value="2"/>
</dbReference>
<evidence type="ECO:0000256" key="12">
    <source>
        <dbReference type="ARBA" id="ARBA00023223"/>
    </source>
</evidence>
<feature type="domain" description="DAGKc" evidence="16">
    <location>
        <begin position="492"/>
        <end position="627"/>
    </location>
</feature>
<reference evidence="19" key="1">
    <citation type="submission" date="2025-08" db="UniProtKB">
        <authorList>
            <consortium name="RefSeq"/>
        </authorList>
    </citation>
    <scope>IDENTIFICATION</scope>
</reference>
<dbReference type="SUPFAM" id="SSF57889">
    <property type="entry name" value="Cysteine-rich domain"/>
    <property type="match status" value="2"/>
</dbReference>
<dbReference type="InterPro" id="IPR002048">
    <property type="entry name" value="EF_hand_dom"/>
</dbReference>
<dbReference type="PROSITE" id="PS50081">
    <property type="entry name" value="ZF_DAG_PE_2"/>
    <property type="match status" value="2"/>
</dbReference>
<dbReference type="SUPFAM" id="SSF47473">
    <property type="entry name" value="EF-hand"/>
    <property type="match status" value="2"/>
</dbReference>
<dbReference type="InterPro" id="IPR011992">
    <property type="entry name" value="EF-hand-dom_pair"/>
</dbReference>
<keyword evidence="13" id="KW-0599">Photoprotein</keyword>
<dbReference type="InterPro" id="IPR001206">
    <property type="entry name" value="Diacylglycerol_kinase_cat_dom"/>
</dbReference>
<dbReference type="EC" id="2.7.1.107" evidence="14"/>
<dbReference type="SMART" id="SM00109">
    <property type="entry name" value="C1"/>
    <property type="match status" value="2"/>
</dbReference>
<dbReference type="SMART" id="SM00045">
    <property type="entry name" value="DAGKa"/>
    <property type="match status" value="1"/>
</dbReference>
<dbReference type="Gene3D" id="1.10.238.10">
    <property type="entry name" value="EF-hand"/>
    <property type="match status" value="1"/>
</dbReference>
<dbReference type="InterPro" id="IPR038199">
    <property type="entry name" value="DGK_typeI_N_sf"/>
</dbReference>
<dbReference type="SUPFAM" id="SSF111331">
    <property type="entry name" value="NAD kinase/diacylglycerol kinase-like"/>
    <property type="match status" value="1"/>
</dbReference>
<dbReference type="PANTHER" id="PTHR11255">
    <property type="entry name" value="DIACYLGLYCEROL KINASE"/>
    <property type="match status" value="1"/>
</dbReference>
<dbReference type="InterPro" id="IPR017438">
    <property type="entry name" value="ATP-NAD_kinase_N"/>
</dbReference>
<protein>
    <recommendedName>
        <fullName evidence="14">Diacylglycerol kinase</fullName>
        <shortName evidence="14">DAG kinase</shortName>
        <ecNumber evidence="14">2.7.1.107</ecNumber>
    </recommendedName>
</protein>
<dbReference type="GO" id="GO:0016301">
    <property type="term" value="F:kinase activity"/>
    <property type="evidence" value="ECO:0007669"/>
    <property type="project" value="UniProtKB-KW"/>
</dbReference>
<keyword evidence="8 14" id="KW-0418">Kinase</keyword>
<evidence type="ECO:0000256" key="6">
    <source>
        <dbReference type="ARBA" id="ARBA00022741"/>
    </source>
</evidence>
<feature type="domain" description="EF-hand" evidence="17">
    <location>
        <begin position="233"/>
        <end position="268"/>
    </location>
</feature>
<keyword evidence="9" id="KW-0862">Zinc</keyword>
<dbReference type="InterPro" id="IPR029477">
    <property type="entry name" value="DAG_kinase_typeI_N"/>
</dbReference>
<dbReference type="InterPro" id="IPR002219">
    <property type="entry name" value="PKC_DAG/PE"/>
</dbReference>
<dbReference type="PROSITE" id="PS00018">
    <property type="entry name" value="EF_HAND_1"/>
    <property type="match status" value="2"/>
</dbReference>
<dbReference type="Gene3D" id="3.30.60.20">
    <property type="match status" value="2"/>
</dbReference>
<dbReference type="Pfam" id="PF13499">
    <property type="entry name" value="EF-hand_7"/>
    <property type="match status" value="1"/>
</dbReference>
<dbReference type="PROSITE" id="PS50146">
    <property type="entry name" value="DAGK"/>
    <property type="match status" value="1"/>
</dbReference>
<evidence type="ECO:0000256" key="9">
    <source>
        <dbReference type="ARBA" id="ARBA00022833"/>
    </source>
</evidence>
<dbReference type="InterPro" id="IPR000756">
    <property type="entry name" value="Diacylglycerol_kin_accessory"/>
</dbReference>
<sequence>MAAGIWDRLPAHEFKQLQEYTKYSKRRLKDVLTEFHAGIHKQYNTEQPMGYEGFKLFMSSYLGESISDELCQTLFWTFHKKVPQIGVKSPEMPTALVSKFIEEGGYEEFNEVGHGTPNLLFSRIAKGARRATLVATATVVAGITSSISSCSSANALNELNNDTHQKYKQNGKYHQLEDMSSLRASSYLEGHCLETHVNDDAVKSPRDFNDLHLVPMIEIKEIACYLSLLEGGDVQDKLEFVFRVYDSDNNNYLDQKELESIVNQMIRVAEYLGWDTAAIQPILMDMLADMDCDADGQISIEEFIKGGMNNIPFLVLLGMDVKVDEEGKHQWQMKHFKSQAYCNICHSALTGFHRKQGLVCIFCHFTCHERCVKRVPNSCIQTYTESKSKMKATVMDHHWVEGNCSGKCSKCNKTIKMNCLTGLHCVWCQAKVHNRCVQYMQVECSLGKHRVHILPPICITPQTAKRGGRNVREKKNSVISYDGIPMMISPLPNSQPLVVFVNPKSGGRQGAKLLNKFRYLLNPRQVFNLADAGPFPGLKFFSQIPNFRILCCGGDGTAGWILSTLDRLSSLKERPPMSILPLGTGNDLSRCLGWGGGYDGGKIEKYLIKTAESTSVTMDRWQIDCEEIDNSEECDVMPQNIMNNYFSIGVDASVALKFHLQREKNPEKFNSRFKNKLRYFEAGTSEQLAGSCKGLHNDVELICDGKKIELPPLEGIAILNIPSIYGGANIWGESEKSNKRDSADLSNAVQNIGDRKIEVVGLENSLYVGQIIAGVRQHGLRIAQCSSIEMNVKRSIPMQIDGEPWLQAPSRITIKHRNQTPMCVASSQKSKNILHFLKRGGTDV</sequence>
<dbReference type="CDD" id="cd00051">
    <property type="entry name" value="EFh"/>
    <property type="match status" value="1"/>
</dbReference>
<evidence type="ECO:0000259" key="16">
    <source>
        <dbReference type="PROSITE" id="PS50146"/>
    </source>
</evidence>
<evidence type="ECO:0000256" key="14">
    <source>
        <dbReference type="RuleBase" id="RU361128"/>
    </source>
</evidence>
<keyword evidence="11 14" id="KW-0067">ATP-binding</keyword>
<feature type="domain" description="Phorbol-ester/DAG-type" evidence="15">
    <location>
        <begin position="396"/>
        <end position="444"/>
    </location>
</feature>
<accession>A0ABM4CWG4</accession>
<keyword evidence="18" id="KW-1185">Reference proteome</keyword>
<dbReference type="Gene3D" id="3.40.50.10330">
    <property type="entry name" value="Probable inorganic polyphosphate/atp-NAD kinase, domain 1"/>
    <property type="match status" value="1"/>
</dbReference>
<keyword evidence="6 14" id="KW-0547">Nucleotide-binding</keyword>
<dbReference type="SMART" id="SM00054">
    <property type="entry name" value="EFh"/>
    <property type="match status" value="2"/>
</dbReference>
<evidence type="ECO:0000256" key="7">
    <source>
        <dbReference type="ARBA" id="ARBA00022771"/>
    </source>
</evidence>
<keyword evidence="3 14" id="KW-0808">Transferase</keyword>
<dbReference type="Pfam" id="PF00781">
    <property type="entry name" value="DAGK_cat"/>
    <property type="match status" value="1"/>
</dbReference>
<evidence type="ECO:0000256" key="4">
    <source>
        <dbReference type="ARBA" id="ARBA00022723"/>
    </source>
</evidence>
<evidence type="ECO:0000313" key="18">
    <source>
        <dbReference type="Proteomes" id="UP001652625"/>
    </source>
</evidence>
<name>A0ABM4CWG4_HYDVU</name>
<keyword evidence="5" id="KW-0677">Repeat</keyword>
<evidence type="ECO:0000256" key="10">
    <source>
        <dbReference type="ARBA" id="ARBA00022837"/>
    </source>
</evidence>
<keyword evidence="10" id="KW-0106">Calcium</keyword>
<dbReference type="SMART" id="SM00046">
    <property type="entry name" value="DAGKc"/>
    <property type="match status" value="1"/>
</dbReference>
<dbReference type="Pfam" id="PF14513">
    <property type="entry name" value="DAG_kinase_N"/>
    <property type="match status" value="1"/>
</dbReference>
<organism evidence="18 19">
    <name type="scientific">Hydra vulgaris</name>
    <name type="common">Hydra</name>
    <name type="synonym">Hydra attenuata</name>
    <dbReference type="NCBI Taxonomy" id="6087"/>
    <lineage>
        <taxon>Eukaryota</taxon>
        <taxon>Metazoa</taxon>
        <taxon>Cnidaria</taxon>
        <taxon>Hydrozoa</taxon>
        <taxon>Hydroidolina</taxon>
        <taxon>Anthoathecata</taxon>
        <taxon>Aplanulata</taxon>
        <taxon>Hydridae</taxon>
        <taxon>Hydra</taxon>
    </lineage>
</organism>
<evidence type="ECO:0000313" key="19">
    <source>
        <dbReference type="RefSeq" id="XP_065666268.1"/>
    </source>
</evidence>
<dbReference type="PROSITE" id="PS50222">
    <property type="entry name" value="EF_HAND_2"/>
    <property type="match status" value="1"/>
</dbReference>
<dbReference type="PANTHER" id="PTHR11255:SF48">
    <property type="entry name" value="DIACYLGLYCEROL KINASE 1"/>
    <property type="match status" value="1"/>
</dbReference>
<feature type="domain" description="Phorbol-ester/DAG-type" evidence="15">
    <location>
        <begin position="328"/>
        <end position="379"/>
    </location>
</feature>
<dbReference type="GeneID" id="100210703"/>
<evidence type="ECO:0000256" key="8">
    <source>
        <dbReference type="ARBA" id="ARBA00022777"/>
    </source>
</evidence>
<gene>
    <name evidence="19" type="primary">LOC100210703</name>
</gene>
<keyword evidence="4" id="KW-0479">Metal-binding</keyword>
<evidence type="ECO:0000256" key="11">
    <source>
        <dbReference type="ARBA" id="ARBA00022840"/>
    </source>
</evidence>
<dbReference type="InterPro" id="IPR016064">
    <property type="entry name" value="NAD/diacylglycerol_kinase_sf"/>
</dbReference>
<evidence type="ECO:0000256" key="13">
    <source>
        <dbReference type="ARBA" id="ARBA00023262"/>
    </source>
</evidence>
<evidence type="ECO:0000256" key="1">
    <source>
        <dbReference type="ARBA" id="ARBA00007828"/>
    </source>
</evidence>
<dbReference type="InterPro" id="IPR037607">
    <property type="entry name" value="DGK"/>
</dbReference>
<keyword evidence="7" id="KW-0863">Zinc-finger</keyword>
<dbReference type="Gene3D" id="2.60.200.40">
    <property type="match status" value="1"/>
</dbReference>
<dbReference type="PROSITE" id="PS00479">
    <property type="entry name" value="ZF_DAG_PE_1"/>
    <property type="match status" value="2"/>
</dbReference>
<dbReference type="Proteomes" id="UP001652625">
    <property type="component" value="Chromosome 11"/>
</dbReference>
<comment type="similarity">
    <text evidence="1">Belongs to the aequorin family.</text>
</comment>
<evidence type="ECO:0000256" key="2">
    <source>
        <dbReference type="ARBA" id="ARBA00009280"/>
    </source>
</evidence>
<dbReference type="Pfam" id="PF00130">
    <property type="entry name" value="C1_1"/>
    <property type="match status" value="2"/>
</dbReference>
<comment type="similarity">
    <text evidence="2 14">Belongs to the eukaryotic diacylglycerol kinase family.</text>
</comment>
<evidence type="ECO:0000259" key="17">
    <source>
        <dbReference type="PROSITE" id="PS50222"/>
    </source>
</evidence>
<evidence type="ECO:0000259" key="15">
    <source>
        <dbReference type="PROSITE" id="PS50081"/>
    </source>
</evidence>
<keyword evidence="12" id="KW-0455">Luminescence</keyword>
<evidence type="ECO:0000256" key="3">
    <source>
        <dbReference type="ARBA" id="ARBA00022679"/>
    </source>
</evidence>
<dbReference type="InterPro" id="IPR018247">
    <property type="entry name" value="EF_Hand_1_Ca_BS"/>
</dbReference>
<dbReference type="CDD" id="cd20799">
    <property type="entry name" value="C1_DGK_typeI_rpt1"/>
    <property type="match status" value="1"/>
</dbReference>
<dbReference type="Pfam" id="PF00609">
    <property type="entry name" value="DAGK_acc"/>
    <property type="match status" value="1"/>
</dbReference>
<dbReference type="CDD" id="cd20851">
    <property type="entry name" value="C1_DGK_typeI_like_rpt2"/>
    <property type="match status" value="1"/>
</dbReference>